<dbReference type="EMBL" id="FOGJ01000065">
    <property type="protein sequence ID" value="SES44459.1"/>
    <property type="molecule type" value="Genomic_DNA"/>
</dbReference>
<accession>A0A1H9XEI3</accession>
<evidence type="ECO:0000313" key="2">
    <source>
        <dbReference type="Proteomes" id="UP000182584"/>
    </source>
</evidence>
<dbReference type="RefSeq" id="WP_242952808.1">
    <property type="nucleotide sequence ID" value="NZ_FOGJ01000065.1"/>
</dbReference>
<dbReference type="Proteomes" id="UP000182584">
    <property type="component" value="Unassembled WGS sequence"/>
</dbReference>
<dbReference type="AlphaFoldDB" id="A0A1H9XEI3"/>
<gene>
    <name evidence="1" type="ORF">SAMN04487884_1653</name>
</gene>
<reference evidence="1 2" key="1">
    <citation type="submission" date="2016-10" db="EMBL/GenBank/DDBJ databases">
        <authorList>
            <person name="de Groot N.N."/>
        </authorList>
    </citation>
    <scope>NUCLEOTIDE SEQUENCE [LARGE SCALE GENOMIC DNA]</scope>
    <source>
        <strain evidence="1 2">AR40</strain>
    </source>
</reference>
<protein>
    <submittedName>
        <fullName evidence="1">Uncharacterized protein</fullName>
    </submittedName>
</protein>
<sequence>MVNDKFFRVPDFPAEEANIPLGSGEDSLPAEDYIEDCKYSCSTIDDFIKLTDDMMADMLHLEEELVRWRQALIKYLPKDWAEGLRQDIFDGTPRDYAGDPAYDLYVQARGVDPQQTKEHHKLMRRLADGTDETSITYL</sequence>
<proteinExistence type="predicted"/>
<name>A0A1H9XEI3_BUTFI</name>
<evidence type="ECO:0000313" key="1">
    <source>
        <dbReference type="EMBL" id="SES44459.1"/>
    </source>
</evidence>
<organism evidence="1 2">
    <name type="scientific">Butyrivibrio fibrisolvens</name>
    <dbReference type="NCBI Taxonomy" id="831"/>
    <lineage>
        <taxon>Bacteria</taxon>
        <taxon>Bacillati</taxon>
        <taxon>Bacillota</taxon>
        <taxon>Clostridia</taxon>
        <taxon>Lachnospirales</taxon>
        <taxon>Lachnospiraceae</taxon>
        <taxon>Butyrivibrio</taxon>
    </lineage>
</organism>